<dbReference type="WBParaSite" id="ES5_v2.g9607.t1">
    <property type="protein sequence ID" value="ES5_v2.g9607.t1"/>
    <property type="gene ID" value="ES5_v2.g9607"/>
</dbReference>
<evidence type="ECO:0000313" key="1">
    <source>
        <dbReference type="Proteomes" id="UP000887579"/>
    </source>
</evidence>
<evidence type="ECO:0000313" key="2">
    <source>
        <dbReference type="WBParaSite" id="ES5_v2.g9607.t1"/>
    </source>
</evidence>
<organism evidence="1 2">
    <name type="scientific">Panagrolaimus sp. ES5</name>
    <dbReference type="NCBI Taxonomy" id="591445"/>
    <lineage>
        <taxon>Eukaryota</taxon>
        <taxon>Metazoa</taxon>
        <taxon>Ecdysozoa</taxon>
        <taxon>Nematoda</taxon>
        <taxon>Chromadorea</taxon>
        <taxon>Rhabditida</taxon>
        <taxon>Tylenchina</taxon>
        <taxon>Panagrolaimomorpha</taxon>
        <taxon>Panagrolaimoidea</taxon>
        <taxon>Panagrolaimidae</taxon>
        <taxon>Panagrolaimus</taxon>
    </lineage>
</organism>
<dbReference type="Proteomes" id="UP000887579">
    <property type="component" value="Unplaced"/>
</dbReference>
<reference evidence="2" key="1">
    <citation type="submission" date="2022-11" db="UniProtKB">
        <authorList>
            <consortium name="WormBaseParasite"/>
        </authorList>
    </citation>
    <scope>IDENTIFICATION</scope>
</reference>
<accession>A0AC34GXN3</accession>
<proteinExistence type="predicted"/>
<protein>
    <submittedName>
        <fullName evidence="2">FLYWCH-type domain-containing protein</fullName>
    </submittedName>
</protein>
<name>A0AC34GXN3_9BILA</name>
<sequence length="318" mass="36259">MTTTLEKLLFPSTKEEDESNFEVNMEEDKKTTKIKAEEEEGKKSDESIVEIKKEIFEEKVNSQTDQQLLNEIADLLNGNNSVSSQLIKTESSTVKIESSSSVFGEPRIFQNERTTWELKPNQMYNSKRDNGTIRGRHLICENATYRNNGTKSNTVYWKCCFTNCKARLSTSVNGDTILKYPGKHNHRLDGLDAQILDAKFQLRLATNSAELKQAVENIQAKYPKYVQNKIKTSHISRSNRRRKQKLVKFTFDFDKFKAETKLCRGNRQIVTVLCPPLAVGLKHGCDVQLLINIILTILGIVPGIIHGIFVICCMDDDF</sequence>